<dbReference type="Proteomes" id="UP000320876">
    <property type="component" value="Unassembled WGS sequence"/>
</dbReference>
<evidence type="ECO:0000313" key="1">
    <source>
        <dbReference type="EMBL" id="TQJ01068.1"/>
    </source>
</evidence>
<gene>
    <name evidence="1" type="ORF">FB471_0732</name>
</gene>
<dbReference type="AlphaFoldDB" id="A0A542DDC1"/>
<sequence length="367" mass="38034">MKGWRSTVAGVPVKLVSSCVRNGPALLDGKEELATVNPVPRDGDLVVVRCLDSTGAYDHVEDSTGAPVKLYRDDVLVVVLGTRRSGTNLIGELPAGPIATGCKLDLVAQGGLVAQCVAVPSYYGSHALPMEVVGFPAVAGRPVNIADVPVVAVGDVSPDRSRKTVLFVCGTSAEVGKTTMVCALNIAVKRRLPKLRTAAIKACGTGRAKDCLHYRAANYDVVTDFVDAGMPSTYGVPPAGFRAMLHTLIGHCEERADLVVVEIGGDFLEARAPEALEIMAELDAACVMMVNDAMGAGEGLRQLGLLGKEPLAIGTFKQNRAALADRLGVPQARVVNSDDADVLVDLVAGLVDGTSAVAGARPGGVSS</sequence>
<dbReference type="InterPro" id="IPR027417">
    <property type="entry name" value="P-loop_NTPase"/>
</dbReference>
<organism evidence="1 2">
    <name type="scientific">Amycolatopsis cihanbeyliensis</name>
    <dbReference type="NCBI Taxonomy" id="1128664"/>
    <lineage>
        <taxon>Bacteria</taxon>
        <taxon>Bacillati</taxon>
        <taxon>Actinomycetota</taxon>
        <taxon>Actinomycetes</taxon>
        <taxon>Pseudonocardiales</taxon>
        <taxon>Pseudonocardiaceae</taxon>
        <taxon>Amycolatopsis</taxon>
    </lineage>
</organism>
<evidence type="ECO:0000313" key="2">
    <source>
        <dbReference type="Proteomes" id="UP000320876"/>
    </source>
</evidence>
<name>A0A542DDC1_AMYCI</name>
<reference evidence="1 2" key="1">
    <citation type="submission" date="2019-06" db="EMBL/GenBank/DDBJ databases">
        <title>Sequencing the genomes of 1000 actinobacteria strains.</title>
        <authorList>
            <person name="Klenk H.-P."/>
        </authorList>
    </citation>
    <scope>NUCLEOTIDE SEQUENCE [LARGE SCALE GENOMIC DNA]</scope>
    <source>
        <strain evidence="1 2">DSM 45679</strain>
    </source>
</reference>
<comment type="caution">
    <text evidence="1">The sequence shown here is derived from an EMBL/GenBank/DDBJ whole genome shotgun (WGS) entry which is preliminary data.</text>
</comment>
<accession>A0A542DDC1</accession>
<keyword evidence="2" id="KW-1185">Reference proteome</keyword>
<protein>
    <recommendedName>
        <fullName evidence="3">DUF1611 domain-containing protein</fullName>
    </recommendedName>
</protein>
<dbReference type="SUPFAM" id="SSF52540">
    <property type="entry name" value="P-loop containing nucleoside triphosphate hydrolases"/>
    <property type="match status" value="1"/>
</dbReference>
<dbReference type="EMBL" id="VFML01000001">
    <property type="protein sequence ID" value="TQJ01068.1"/>
    <property type="molecule type" value="Genomic_DNA"/>
</dbReference>
<evidence type="ECO:0008006" key="3">
    <source>
        <dbReference type="Google" id="ProtNLM"/>
    </source>
</evidence>
<proteinExistence type="predicted"/>